<name>A0A852ZGT6_9ACTN</name>
<dbReference type="RefSeq" id="WP_179789808.1">
    <property type="nucleotide sequence ID" value="NZ_BAAARR010000005.1"/>
</dbReference>
<dbReference type="InterPro" id="IPR036188">
    <property type="entry name" value="FAD/NAD-bd_sf"/>
</dbReference>
<evidence type="ECO:0000256" key="4">
    <source>
        <dbReference type="ARBA" id="ARBA00023004"/>
    </source>
</evidence>
<keyword evidence="5" id="KW-0411">Iron-sulfur</keyword>
<proteinExistence type="predicted"/>
<keyword evidence="1" id="KW-0004">4Fe-4S</keyword>
<dbReference type="InterPro" id="IPR039650">
    <property type="entry name" value="HdrA-like"/>
</dbReference>
<keyword evidence="3" id="KW-0560">Oxidoreductase</keyword>
<accession>A0A852ZGT6</accession>
<protein>
    <submittedName>
        <fullName evidence="6">Glycine/D-amino acid oxidase-like deaminating enzyme</fullName>
    </submittedName>
</protein>
<evidence type="ECO:0000313" key="6">
    <source>
        <dbReference type="EMBL" id="NYH92371.1"/>
    </source>
</evidence>
<dbReference type="SUPFAM" id="SSF51905">
    <property type="entry name" value="FAD/NAD(P)-binding domain"/>
    <property type="match status" value="1"/>
</dbReference>
<evidence type="ECO:0000256" key="3">
    <source>
        <dbReference type="ARBA" id="ARBA00023002"/>
    </source>
</evidence>
<organism evidence="6 7">
    <name type="scientific">Actinopolymorpha rutila</name>
    <dbReference type="NCBI Taxonomy" id="446787"/>
    <lineage>
        <taxon>Bacteria</taxon>
        <taxon>Bacillati</taxon>
        <taxon>Actinomycetota</taxon>
        <taxon>Actinomycetes</taxon>
        <taxon>Propionibacteriales</taxon>
        <taxon>Actinopolymorphaceae</taxon>
        <taxon>Actinopolymorpha</taxon>
    </lineage>
</organism>
<evidence type="ECO:0000256" key="5">
    <source>
        <dbReference type="ARBA" id="ARBA00023014"/>
    </source>
</evidence>
<dbReference type="AlphaFoldDB" id="A0A852ZGT6"/>
<sequence length="465" mass="49134">MTYHTLTYTREIPLSEQEDVLVAGGGPAGIAAAVAAARLGARTRLVDQHGFLGGNLTAGLVGPCMTSFSLDGKEQLIRGVFDEFVRRMAETGEALHPSQTHAGDEYAGFIEYGHDKVTPFEPEAAKTVALAMCAEAGVELSLHSFVTDTLVENGQVSGIVVATKSGLRGLRAKVTVDCTGDGDVAARAGAEVEFGRASDGLVQPMTLFFRVQGIDDETVHAYVRDHPEDVRPFAGIVACAREAGRFPSPRRGVGLYKTLRPGVWRINTTRILGRDGTDVDDLTSAEVEGRAQVTALMEFFRTELPGFADASLLDTATTIGVRETRRVVGDYVLTIDDLRTGRHFDDVIALCAYPVDIHDPTGSGGGVAPEYGTANAYEIPYRSLLPRGLDGVMVAGRCVSASHEALGAIRVMPPAFAMGEAAGTAAALAARSGRSARDLPTPELQHQLLAQGAYLGEPAPGSPVS</sequence>
<evidence type="ECO:0000313" key="7">
    <source>
        <dbReference type="Proteomes" id="UP000579605"/>
    </source>
</evidence>
<dbReference type="PANTHER" id="PTHR43498">
    <property type="entry name" value="FERREDOXIN:COB-COM HETERODISULFIDE REDUCTASE SUBUNIT A"/>
    <property type="match status" value="1"/>
</dbReference>
<dbReference type="PANTHER" id="PTHR43498:SF1">
    <property type="entry name" value="COB--COM HETERODISULFIDE REDUCTASE IRON-SULFUR SUBUNIT A"/>
    <property type="match status" value="1"/>
</dbReference>
<reference evidence="6 7" key="1">
    <citation type="submission" date="2020-07" db="EMBL/GenBank/DDBJ databases">
        <title>Sequencing the genomes of 1000 actinobacteria strains.</title>
        <authorList>
            <person name="Klenk H.-P."/>
        </authorList>
    </citation>
    <scope>NUCLEOTIDE SEQUENCE [LARGE SCALE GENOMIC DNA]</scope>
    <source>
        <strain evidence="6 7">DSM 18448</strain>
    </source>
</reference>
<dbReference type="Pfam" id="PF12831">
    <property type="entry name" value="FAD_oxidored"/>
    <property type="match status" value="1"/>
</dbReference>
<dbReference type="PRINTS" id="PR00411">
    <property type="entry name" value="PNDRDTASEI"/>
</dbReference>
<gene>
    <name evidence="6" type="ORF">F4554_005009</name>
</gene>
<dbReference type="GO" id="GO:0046872">
    <property type="term" value="F:metal ion binding"/>
    <property type="evidence" value="ECO:0007669"/>
    <property type="project" value="UniProtKB-KW"/>
</dbReference>
<evidence type="ECO:0000256" key="2">
    <source>
        <dbReference type="ARBA" id="ARBA00022723"/>
    </source>
</evidence>
<dbReference type="EMBL" id="JACBZH010000001">
    <property type="protein sequence ID" value="NYH92371.1"/>
    <property type="molecule type" value="Genomic_DNA"/>
</dbReference>
<evidence type="ECO:0000256" key="1">
    <source>
        <dbReference type="ARBA" id="ARBA00022485"/>
    </source>
</evidence>
<dbReference type="Proteomes" id="UP000579605">
    <property type="component" value="Unassembled WGS sequence"/>
</dbReference>
<keyword evidence="4" id="KW-0408">Iron</keyword>
<dbReference type="Gene3D" id="3.50.50.60">
    <property type="entry name" value="FAD/NAD(P)-binding domain"/>
    <property type="match status" value="1"/>
</dbReference>
<dbReference type="GO" id="GO:0051539">
    <property type="term" value="F:4 iron, 4 sulfur cluster binding"/>
    <property type="evidence" value="ECO:0007669"/>
    <property type="project" value="UniProtKB-KW"/>
</dbReference>
<keyword evidence="7" id="KW-1185">Reference proteome</keyword>
<comment type="caution">
    <text evidence="6">The sequence shown here is derived from an EMBL/GenBank/DDBJ whole genome shotgun (WGS) entry which is preliminary data.</text>
</comment>
<dbReference type="GO" id="GO:0016491">
    <property type="term" value="F:oxidoreductase activity"/>
    <property type="evidence" value="ECO:0007669"/>
    <property type="project" value="UniProtKB-KW"/>
</dbReference>
<keyword evidence="2" id="KW-0479">Metal-binding</keyword>